<evidence type="ECO:0000256" key="1">
    <source>
        <dbReference type="SAM" id="Phobius"/>
    </source>
</evidence>
<proteinExistence type="predicted"/>
<dbReference type="AlphaFoldDB" id="A0AB39J2K5"/>
<organism evidence="2">
    <name type="scientific">Bacillus aerius</name>
    <dbReference type="NCBI Taxonomy" id="293388"/>
    <lineage>
        <taxon>Bacteria</taxon>
        <taxon>Bacillati</taxon>
        <taxon>Bacillota</taxon>
        <taxon>Bacilli</taxon>
        <taxon>Bacillales</taxon>
        <taxon>Bacillaceae</taxon>
        <taxon>Bacillus</taxon>
    </lineage>
</organism>
<dbReference type="EMBL" id="CP162911">
    <property type="protein sequence ID" value="XDL61323.1"/>
    <property type="molecule type" value="Genomic_DNA"/>
</dbReference>
<keyword evidence="1" id="KW-0812">Transmembrane</keyword>
<keyword evidence="1" id="KW-1133">Transmembrane helix</keyword>
<dbReference type="RefSeq" id="WP_100218327.1">
    <property type="nucleotide sequence ID" value="NZ_CP162911.1"/>
</dbReference>
<sequence>MYKLIIPAVMVVFSLWILLQLSMNINIFQNPMNYFTVITLFFLCIQELLKHRQ</sequence>
<name>A0AB39J2K5_9BACI</name>
<evidence type="ECO:0000313" key="2">
    <source>
        <dbReference type="EMBL" id="XDL61323.1"/>
    </source>
</evidence>
<protein>
    <submittedName>
        <fullName evidence="2">Uncharacterized protein</fullName>
    </submittedName>
</protein>
<accession>A0AB39J2K5</accession>
<reference evidence="2" key="1">
    <citation type="submission" date="2024-07" db="EMBL/GenBank/DDBJ databases">
        <authorList>
            <person name="Wang K."/>
            <person name="Liang S."/>
            <person name="Wang S."/>
        </authorList>
    </citation>
    <scope>NUCLEOTIDE SEQUENCE</scope>
    <source>
        <strain evidence="2">KW1</strain>
    </source>
</reference>
<feature type="transmembrane region" description="Helical" evidence="1">
    <location>
        <begin position="5"/>
        <end position="25"/>
    </location>
</feature>
<gene>
    <name evidence="2" type="ORF">AB4922_18535</name>
</gene>
<keyword evidence="1" id="KW-0472">Membrane</keyword>